<evidence type="ECO:0000313" key="1">
    <source>
        <dbReference type="EMBL" id="NOV02348.1"/>
    </source>
</evidence>
<organism evidence="1 2">
    <name type="scientific">Paenibacillus planticolens</name>
    <dbReference type="NCBI Taxonomy" id="2654976"/>
    <lineage>
        <taxon>Bacteria</taxon>
        <taxon>Bacillati</taxon>
        <taxon>Bacillota</taxon>
        <taxon>Bacilli</taxon>
        <taxon>Bacillales</taxon>
        <taxon>Paenibacillaceae</taxon>
        <taxon>Paenibacillus</taxon>
    </lineage>
</organism>
<proteinExistence type="predicted"/>
<evidence type="ECO:0000313" key="2">
    <source>
        <dbReference type="Proteomes" id="UP000618579"/>
    </source>
</evidence>
<name>A0ABX1ZRJ4_9BACL</name>
<keyword evidence="2" id="KW-1185">Reference proteome</keyword>
<accession>A0ABX1ZRJ4</accession>
<dbReference type="EMBL" id="WHNZ01000042">
    <property type="protein sequence ID" value="NOV02348.1"/>
    <property type="molecule type" value="Genomic_DNA"/>
</dbReference>
<comment type="caution">
    <text evidence="1">The sequence shown here is derived from an EMBL/GenBank/DDBJ whole genome shotgun (WGS) entry which is preliminary data.</text>
</comment>
<dbReference type="Proteomes" id="UP000618579">
    <property type="component" value="Unassembled WGS sequence"/>
</dbReference>
<gene>
    <name evidence="1" type="ORF">GC097_20275</name>
</gene>
<reference evidence="1 2" key="1">
    <citation type="submission" date="2019-10" db="EMBL/GenBank/DDBJ databases">
        <title>Description of Paenibacillus pedi sp. nov.</title>
        <authorList>
            <person name="Carlier A."/>
            <person name="Qi S."/>
        </authorList>
    </citation>
    <scope>NUCLEOTIDE SEQUENCE [LARGE SCALE GENOMIC DNA]</scope>
    <source>
        <strain evidence="1 2">LMG 31457</strain>
    </source>
</reference>
<protein>
    <submittedName>
        <fullName evidence="1">Uncharacterized protein</fullName>
    </submittedName>
</protein>
<sequence length="93" mass="10941">MSDIVIREISEFFQELNFMKVNINGKVVFEHKNGFYMLTKGGTHSYFLEYARTFQEAHNNCYEDVEAYSIKATSEDEIIRIIKCDIEKCILDD</sequence>